<sequence>MATETASKALPVRTGKHTAVHPQNPIDAGEIQNAVALLQAQWPQGTDLHFKAITLNEPPKAEMVPYLEADFAGADLPHIDRKVFVTYYLRQTNKFHEAVVNLSTQQVEYNIRLGPNMHAPGDGEEVVAMERIALADEAVQAELAKLNLPEGTKVVVDPWIYGSDGIYDDERMWQCFLYTRDPHNSEEPDSNHYAFPLNISPVISDLTRKVIRIDIMPTGADSTVSGLKKYNHNIPGNEYLPEYQKLRTDLRPLQVVQPEGASFNVQQQGTSNIIKWQKWSFRVGFNQREGMVIYDVRYAGRNLFYRLALSDMNIPYADPRHPYHKKAAFDLGDVGAGIMANDLKLGCDCLGSIHYLSATLSDDKGNPLEMPNVVCIHEQDNGIGWKHTNYRTGRAAVVRNRELVVQSIITVSNYEYIMAFVFNQAGELAYEVRATGILSTQPIDDGLEVPWGTVVHPGVLATHHQHIFSLRVDPAIDGYHNRLVYEEAHAMPRSDFNPHGTGYISKETLVETSGGYDIDYAANRTFKIQNVDVRNPINGKPVAYKIHAPPFQKMLSDMESFNHKRAEFADKNIYAVKYRDGELYAGGKYTNQSRGGTGVRSWANRKENIVDEDFVVFVQFGINHIPRIEDFPVMPCEIIKVAFKPVNFFDKNPALDVPPSNQEFNKSVLLNDPQQVKEAKCYAVDTNVSSKL</sequence>
<reference evidence="14 15" key="1">
    <citation type="journal article" date="2012" name="PLoS Pathog.">
        <title>Diverse lifestyles and strategies of plant pathogenesis encoded in the genomes of eighteen Dothideomycetes fungi.</title>
        <authorList>
            <person name="Ohm R.A."/>
            <person name="Feau N."/>
            <person name="Henrissat B."/>
            <person name="Schoch C.L."/>
            <person name="Horwitz B.A."/>
            <person name="Barry K.W."/>
            <person name="Condon B.J."/>
            <person name="Copeland A.C."/>
            <person name="Dhillon B."/>
            <person name="Glaser F."/>
            <person name="Hesse C.N."/>
            <person name="Kosti I."/>
            <person name="LaButti K."/>
            <person name="Lindquist E.A."/>
            <person name="Lucas S."/>
            <person name="Salamov A.A."/>
            <person name="Bradshaw R.E."/>
            <person name="Ciuffetti L."/>
            <person name="Hamelin R.C."/>
            <person name="Kema G.H.J."/>
            <person name="Lawrence C."/>
            <person name="Scott J.A."/>
            <person name="Spatafora J.W."/>
            <person name="Turgeon B.G."/>
            <person name="de Wit P.J.G.M."/>
            <person name="Zhong S."/>
            <person name="Goodwin S.B."/>
            <person name="Grigoriev I.V."/>
        </authorList>
    </citation>
    <scope>NUCLEOTIDE SEQUENCE [LARGE SCALE GENOMIC DNA]</scope>
    <source>
        <strain evidence="14 15">CIRAD86</strain>
    </source>
</reference>
<dbReference type="FunFam" id="2.70.98.20:FF:000001">
    <property type="entry name" value="Amine oxidase"/>
    <property type="match status" value="1"/>
</dbReference>
<keyword evidence="7 11" id="KW-0186">Copper</keyword>
<dbReference type="SUPFAM" id="SSF54416">
    <property type="entry name" value="Amine oxidase N-terminal region"/>
    <property type="match status" value="2"/>
</dbReference>
<dbReference type="InterPro" id="IPR015798">
    <property type="entry name" value="Cu_amine_oxidase_C"/>
</dbReference>
<feature type="domain" description="Copper amine oxidase catalytic" evidence="13">
    <location>
        <begin position="253"/>
        <end position="655"/>
    </location>
</feature>
<evidence type="ECO:0000313" key="14">
    <source>
        <dbReference type="EMBL" id="EME80990.1"/>
    </source>
</evidence>
<evidence type="ECO:0000313" key="15">
    <source>
        <dbReference type="Proteomes" id="UP000016932"/>
    </source>
</evidence>
<organism evidence="14 15">
    <name type="scientific">Pseudocercospora fijiensis (strain CIRAD86)</name>
    <name type="common">Black leaf streak disease fungus</name>
    <name type="synonym">Mycosphaerella fijiensis</name>
    <dbReference type="NCBI Taxonomy" id="383855"/>
    <lineage>
        <taxon>Eukaryota</taxon>
        <taxon>Fungi</taxon>
        <taxon>Dikarya</taxon>
        <taxon>Ascomycota</taxon>
        <taxon>Pezizomycotina</taxon>
        <taxon>Dothideomycetes</taxon>
        <taxon>Dothideomycetidae</taxon>
        <taxon>Mycosphaerellales</taxon>
        <taxon>Mycosphaerellaceae</taxon>
        <taxon>Pseudocercospora</taxon>
    </lineage>
</organism>
<evidence type="ECO:0000256" key="6">
    <source>
        <dbReference type="ARBA" id="ARBA00023002"/>
    </source>
</evidence>
<dbReference type="GO" id="GO:0009308">
    <property type="term" value="P:amine metabolic process"/>
    <property type="evidence" value="ECO:0007669"/>
    <property type="project" value="UniProtKB-UniRule"/>
</dbReference>
<evidence type="ECO:0000256" key="11">
    <source>
        <dbReference type="RuleBase" id="RU000672"/>
    </source>
</evidence>
<dbReference type="InterPro" id="IPR016182">
    <property type="entry name" value="Cu_amine_oxidase_N-reg"/>
</dbReference>
<dbReference type="Gene3D" id="3.10.450.40">
    <property type="match status" value="2"/>
</dbReference>
<comment type="PTM">
    <text evidence="10 11">Topaquinone (TPQ) is generated by copper-dependent autoxidation of a specific tyrosyl residue.</text>
</comment>
<evidence type="ECO:0000256" key="12">
    <source>
        <dbReference type="SAM" id="MobiDB-lite"/>
    </source>
</evidence>
<keyword evidence="8" id="KW-1015">Disulfide bond</keyword>
<keyword evidence="5 9" id="KW-0801">TPQ</keyword>
<dbReference type="AlphaFoldDB" id="M2YTB0"/>
<evidence type="ECO:0000256" key="5">
    <source>
        <dbReference type="ARBA" id="ARBA00022772"/>
    </source>
</evidence>
<dbReference type="GO" id="GO:0008131">
    <property type="term" value="F:primary methylamine oxidase activity"/>
    <property type="evidence" value="ECO:0007669"/>
    <property type="project" value="InterPro"/>
</dbReference>
<gene>
    <name evidence="14" type="ORF">MYCFIDRAFT_211721</name>
</gene>
<dbReference type="PANTHER" id="PTHR10638">
    <property type="entry name" value="COPPER AMINE OXIDASE"/>
    <property type="match status" value="1"/>
</dbReference>
<evidence type="ECO:0000256" key="7">
    <source>
        <dbReference type="ARBA" id="ARBA00023008"/>
    </source>
</evidence>
<evidence type="ECO:0000259" key="13">
    <source>
        <dbReference type="Pfam" id="PF01179"/>
    </source>
</evidence>
<proteinExistence type="inferred from homology"/>
<evidence type="ECO:0000256" key="8">
    <source>
        <dbReference type="ARBA" id="ARBA00023157"/>
    </source>
</evidence>
<comment type="similarity">
    <text evidence="2 11">Belongs to the copper/topaquinone oxidase family.</text>
</comment>
<evidence type="ECO:0000256" key="1">
    <source>
        <dbReference type="ARBA" id="ARBA00001935"/>
    </source>
</evidence>
<feature type="active site" description="Schiff-base intermediate with substrate; via topaquinone" evidence="9">
    <location>
        <position position="414"/>
    </location>
</feature>
<dbReference type="GO" id="GO:0005507">
    <property type="term" value="F:copper ion binding"/>
    <property type="evidence" value="ECO:0007669"/>
    <property type="project" value="InterPro"/>
</dbReference>
<dbReference type="Proteomes" id="UP000016932">
    <property type="component" value="Unassembled WGS sequence"/>
</dbReference>
<name>M2YTB0_PSEFD</name>
<dbReference type="InterPro" id="IPR049948">
    <property type="entry name" value="Cu_Am_ox_TPQ-bd"/>
</dbReference>
<evidence type="ECO:0000256" key="2">
    <source>
        <dbReference type="ARBA" id="ARBA00007983"/>
    </source>
</evidence>
<dbReference type="GeneID" id="19337488"/>
<dbReference type="SUPFAM" id="SSF49998">
    <property type="entry name" value="Amine oxidase catalytic domain"/>
    <property type="match status" value="1"/>
</dbReference>
<dbReference type="HOGENOM" id="CLU_011500_3_1_1"/>
<feature type="active site" description="Proton acceptor" evidence="9">
    <location>
        <position position="330"/>
    </location>
</feature>
<feature type="modified residue" description="2',4',5'-topaquinone" evidence="10">
    <location>
        <position position="414"/>
    </location>
</feature>
<comment type="subunit">
    <text evidence="3">Homodimer.</text>
</comment>
<evidence type="ECO:0000256" key="9">
    <source>
        <dbReference type="PIRSR" id="PIRSR600269-50"/>
    </source>
</evidence>
<feature type="region of interest" description="Disordered" evidence="12">
    <location>
        <begin position="1"/>
        <end position="20"/>
    </location>
</feature>
<dbReference type="Gene3D" id="2.70.98.20">
    <property type="entry name" value="Copper amine oxidase, catalytic domain"/>
    <property type="match status" value="1"/>
</dbReference>
<dbReference type="KEGG" id="pfj:MYCFIDRAFT_211721"/>
<comment type="cofactor">
    <cofactor evidence="1">
        <name>Cu cation</name>
        <dbReference type="ChEBI" id="CHEBI:23378"/>
    </cofactor>
</comment>
<evidence type="ECO:0000256" key="4">
    <source>
        <dbReference type="ARBA" id="ARBA00022723"/>
    </source>
</evidence>
<dbReference type="eggNOG" id="KOG1186">
    <property type="taxonomic scope" value="Eukaryota"/>
</dbReference>
<dbReference type="PANTHER" id="PTHR10638:SF33">
    <property type="entry name" value="AMINE OXIDASE"/>
    <property type="match status" value="1"/>
</dbReference>
<keyword evidence="15" id="KW-1185">Reference proteome</keyword>
<dbReference type="EMBL" id="KB446560">
    <property type="protein sequence ID" value="EME80990.1"/>
    <property type="molecule type" value="Genomic_DNA"/>
</dbReference>
<dbReference type="InterPro" id="IPR036460">
    <property type="entry name" value="Cu_amine_oxidase_C_sf"/>
</dbReference>
<dbReference type="STRING" id="383855.M2YTB0"/>
<keyword evidence="6 11" id="KW-0560">Oxidoreductase</keyword>
<protein>
    <recommendedName>
        <fullName evidence="11">Amine oxidase</fullName>
        <ecNumber evidence="11">1.4.3.-</ecNumber>
    </recommendedName>
</protein>
<keyword evidence="4 11" id="KW-0479">Metal-binding</keyword>
<dbReference type="InterPro" id="IPR000269">
    <property type="entry name" value="Cu_amine_oxidase"/>
</dbReference>
<dbReference type="PROSITE" id="PS01164">
    <property type="entry name" value="COPPER_AMINE_OXID_1"/>
    <property type="match status" value="1"/>
</dbReference>
<dbReference type="EC" id="1.4.3.-" evidence="11"/>
<dbReference type="RefSeq" id="XP_007928316.1">
    <property type="nucleotide sequence ID" value="XM_007930125.1"/>
</dbReference>
<comment type="cofactor">
    <cofactor evidence="11">
        <name>Cu cation</name>
        <dbReference type="ChEBI" id="CHEBI:23378"/>
    </cofactor>
    <text evidence="11">Contains 1 topaquinone per subunit.</text>
</comment>
<evidence type="ECO:0000256" key="3">
    <source>
        <dbReference type="ARBA" id="ARBA00011738"/>
    </source>
</evidence>
<dbReference type="Pfam" id="PF01179">
    <property type="entry name" value="Cu_amine_oxid"/>
    <property type="match status" value="1"/>
</dbReference>
<dbReference type="GO" id="GO:0048038">
    <property type="term" value="F:quinone binding"/>
    <property type="evidence" value="ECO:0007669"/>
    <property type="project" value="InterPro"/>
</dbReference>
<evidence type="ECO:0000256" key="10">
    <source>
        <dbReference type="PIRSR" id="PIRSR600269-51"/>
    </source>
</evidence>
<dbReference type="VEuPathDB" id="FungiDB:MYCFIDRAFT_211721"/>
<accession>M2YTB0</accession>
<dbReference type="OrthoDB" id="5379943at2759"/>